<keyword evidence="3" id="KW-1185">Reference proteome</keyword>
<dbReference type="Proteomes" id="UP000765509">
    <property type="component" value="Unassembled WGS sequence"/>
</dbReference>
<evidence type="ECO:0008006" key="4">
    <source>
        <dbReference type="Google" id="ProtNLM"/>
    </source>
</evidence>
<evidence type="ECO:0000313" key="3">
    <source>
        <dbReference type="Proteomes" id="UP000765509"/>
    </source>
</evidence>
<accession>A0A9Q3CMC1</accession>
<organism evidence="2 3">
    <name type="scientific">Austropuccinia psidii MF-1</name>
    <dbReference type="NCBI Taxonomy" id="1389203"/>
    <lineage>
        <taxon>Eukaryota</taxon>
        <taxon>Fungi</taxon>
        <taxon>Dikarya</taxon>
        <taxon>Basidiomycota</taxon>
        <taxon>Pucciniomycotina</taxon>
        <taxon>Pucciniomycetes</taxon>
        <taxon>Pucciniales</taxon>
        <taxon>Sphaerophragmiaceae</taxon>
        <taxon>Austropuccinia</taxon>
    </lineage>
</organism>
<keyword evidence="1" id="KW-0732">Signal</keyword>
<comment type="caution">
    <text evidence="2">The sequence shown here is derived from an EMBL/GenBank/DDBJ whole genome shotgun (WGS) entry which is preliminary data.</text>
</comment>
<sequence>MIYGIIIVALVEVTAAKCYCGLNRLKQAILLPVYGIGWGRCQLGRSCSAGSSEGRLASCLLRRDRHSSFTDIGILGSSSIFKALQIVPTTSLHIVINF</sequence>
<dbReference type="AlphaFoldDB" id="A0A9Q3CMC1"/>
<dbReference type="EMBL" id="AVOT02008207">
    <property type="protein sequence ID" value="MBW0485518.1"/>
    <property type="molecule type" value="Genomic_DNA"/>
</dbReference>
<feature type="signal peptide" evidence="1">
    <location>
        <begin position="1"/>
        <end position="16"/>
    </location>
</feature>
<protein>
    <recommendedName>
        <fullName evidence="4">Secreted protein</fullName>
    </recommendedName>
</protein>
<evidence type="ECO:0000313" key="2">
    <source>
        <dbReference type="EMBL" id="MBW0485518.1"/>
    </source>
</evidence>
<evidence type="ECO:0000256" key="1">
    <source>
        <dbReference type="SAM" id="SignalP"/>
    </source>
</evidence>
<name>A0A9Q3CMC1_9BASI</name>
<reference evidence="2" key="1">
    <citation type="submission" date="2021-03" db="EMBL/GenBank/DDBJ databases">
        <title>Draft genome sequence of rust myrtle Austropuccinia psidii MF-1, a brazilian biotype.</title>
        <authorList>
            <person name="Quecine M.C."/>
            <person name="Pachon D.M.R."/>
            <person name="Bonatelli M.L."/>
            <person name="Correr F.H."/>
            <person name="Franceschini L.M."/>
            <person name="Leite T.F."/>
            <person name="Margarido G.R.A."/>
            <person name="Almeida C.A."/>
            <person name="Ferrarezi J.A."/>
            <person name="Labate C.A."/>
        </authorList>
    </citation>
    <scope>NUCLEOTIDE SEQUENCE</scope>
    <source>
        <strain evidence="2">MF-1</strain>
    </source>
</reference>
<feature type="chain" id="PRO_5040130394" description="Secreted protein" evidence="1">
    <location>
        <begin position="17"/>
        <end position="98"/>
    </location>
</feature>
<proteinExistence type="predicted"/>
<gene>
    <name evidence="2" type="ORF">O181_025233</name>
</gene>